<evidence type="ECO:0000256" key="5">
    <source>
        <dbReference type="ARBA" id="ARBA00022687"/>
    </source>
</evidence>
<feature type="compositionally biased region" description="Polar residues" evidence="7">
    <location>
        <begin position="617"/>
        <end position="626"/>
    </location>
</feature>
<dbReference type="PANTHER" id="PTHR15919">
    <property type="entry name" value="DAPPER-RELATED"/>
    <property type="match status" value="1"/>
</dbReference>
<dbReference type="GO" id="GO:0046329">
    <property type="term" value="P:negative regulation of JNK cascade"/>
    <property type="evidence" value="ECO:0000318"/>
    <property type="project" value="GO_Central"/>
</dbReference>
<feature type="region of interest" description="Disordered" evidence="7">
    <location>
        <begin position="608"/>
        <end position="761"/>
    </location>
</feature>
<dbReference type="AlphaFoldDB" id="H2M2T8"/>
<feature type="compositionally biased region" description="Low complexity" evidence="7">
    <location>
        <begin position="492"/>
        <end position="504"/>
    </location>
</feature>
<feature type="compositionally biased region" description="Basic residues" evidence="7">
    <location>
        <begin position="709"/>
        <end position="721"/>
    </location>
</feature>
<feature type="region of interest" description="Disordered" evidence="7">
    <location>
        <begin position="525"/>
        <end position="587"/>
    </location>
</feature>
<dbReference type="GO" id="GO:0005737">
    <property type="term" value="C:cytoplasm"/>
    <property type="evidence" value="ECO:0000318"/>
    <property type="project" value="GO_Central"/>
</dbReference>
<evidence type="ECO:0000256" key="8">
    <source>
        <dbReference type="SAM" id="SignalP"/>
    </source>
</evidence>
<name>H2M2T8_ORYLA</name>
<dbReference type="CTD" id="51339"/>
<reference evidence="9" key="3">
    <citation type="submission" date="2025-09" db="UniProtKB">
        <authorList>
            <consortium name="Ensembl"/>
        </authorList>
    </citation>
    <scope>IDENTIFICATION</scope>
    <source>
        <strain evidence="9">Hd-rR</strain>
    </source>
</reference>
<evidence type="ECO:0000256" key="7">
    <source>
        <dbReference type="SAM" id="MobiDB-lite"/>
    </source>
</evidence>
<feature type="chain" id="PRO_5017428040" description="Dishevelled binding antagonist of beta catenin 1" evidence="8">
    <location>
        <begin position="30"/>
        <end position="870"/>
    </location>
</feature>
<feature type="region of interest" description="Disordered" evidence="7">
    <location>
        <begin position="305"/>
        <end position="329"/>
    </location>
</feature>
<dbReference type="GO" id="GO:2000095">
    <property type="term" value="P:regulation of Wnt signaling pathway, planar cell polarity pathway"/>
    <property type="evidence" value="ECO:0000318"/>
    <property type="project" value="GO_Central"/>
</dbReference>
<feature type="compositionally biased region" description="Low complexity" evidence="7">
    <location>
        <begin position="237"/>
        <end position="247"/>
    </location>
</feature>
<dbReference type="GeneID" id="101165773"/>
<feature type="compositionally biased region" description="Basic residues" evidence="7">
    <location>
        <begin position="686"/>
        <end position="698"/>
    </location>
</feature>
<dbReference type="KEGG" id="ola:101165773"/>
<dbReference type="InterPro" id="IPR024843">
    <property type="entry name" value="Dapper"/>
</dbReference>
<feature type="compositionally biased region" description="Polar residues" evidence="7">
    <location>
        <begin position="651"/>
        <end position="663"/>
    </location>
</feature>
<dbReference type="eggNOG" id="ENOG502QVXB">
    <property type="taxonomic scope" value="Eukaryota"/>
</dbReference>
<dbReference type="Bgee" id="ENSORLG00000010158">
    <property type="expression patterns" value="Expressed in heart and 15 other cell types or tissues"/>
</dbReference>
<comment type="subcellular location">
    <subcellularLocation>
        <location evidence="1">Cytoplasm</location>
    </subcellularLocation>
</comment>
<dbReference type="Proteomes" id="UP000001038">
    <property type="component" value="Chromosome 22"/>
</dbReference>
<comment type="similarity">
    <text evidence="2">Belongs to the dapper family.</text>
</comment>
<feature type="signal peptide" evidence="8">
    <location>
        <begin position="1"/>
        <end position="29"/>
    </location>
</feature>
<evidence type="ECO:0000256" key="4">
    <source>
        <dbReference type="ARBA" id="ARBA00022490"/>
    </source>
</evidence>
<feature type="region of interest" description="Disordered" evidence="7">
    <location>
        <begin position="430"/>
        <end position="506"/>
    </location>
</feature>
<proteinExistence type="inferred from homology"/>
<reference evidence="9" key="2">
    <citation type="submission" date="2025-08" db="UniProtKB">
        <authorList>
            <consortium name="Ensembl"/>
        </authorList>
    </citation>
    <scope>IDENTIFICATION</scope>
    <source>
        <strain evidence="9">Hd-rR</strain>
    </source>
</reference>
<keyword evidence="5" id="KW-0879">Wnt signaling pathway</keyword>
<protein>
    <recommendedName>
        <fullName evidence="11">Dishevelled binding antagonist of beta catenin 1</fullName>
    </recommendedName>
</protein>
<dbReference type="FunCoup" id="H2M2T8">
    <property type="interactions" value="957"/>
</dbReference>
<dbReference type="GO" id="GO:0016055">
    <property type="term" value="P:Wnt signaling pathway"/>
    <property type="evidence" value="ECO:0007669"/>
    <property type="project" value="UniProtKB-KW"/>
</dbReference>
<dbReference type="GO" id="GO:0090090">
    <property type="term" value="P:negative regulation of canonical Wnt signaling pathway"/>
    <property type="evidence" value="ECO:0000318"/>
    <property type="project" value="GO_Central"/>
</dbReference>
<dbReference type="Ensembl" id="ENSORLT00000012736.2">
    <property type="protein sequence ID" value="ENSORLP00000012735.2"/>
    <property type="gene ID" value="ENSORLG00000010158.2"/>
</dbReference>
<feature type="compositionally biased region" description="Polar residues" evidence="7">
    <location>
        <begin position="536"/>
        <end position="549"/>
    </location>
</feature>
<evidence type="ECO:0008006" key="11">
    <source>
        <dbReference type="Google" id="ProtNLM"/>
    </source>
</evidence>
<dbReference type="InParanoid" id="H2M2T8"/>
<feature type="region of interest" description="Disordered" evidence="7">
    <location>
        <begin position="218"/>
        <end position="247"/>
    </location>
</feature>
<evidence type="ECO:0000313" key="9">
    <source>
        <dbReference type="Ensembl" id="ENSORLP00000012735.2"/>
    </source>
</evidence>
<accession>H2M2T8</accession>
<evidence type="ECO:0000256" key="3">
    <source>
        <dbReference type="ARBA" id="ARBA00022473"/>
    </source>
</evidence>
<keyword evidence="4" id="KW-0963">Cytoplasm</keyword>
<dbReference type="HOGENOM" id="CLU_021211_1_0_1"/>
<gene>
    <name evidence="9" type="primary">dact1</name>
</gene>
<keyword evidence="6" id="KW-0175">Coiled coil</keyword>
<keyword evidence="3" id="KW-0217">Developmental protein</keyword>
<sequence>MKGRGLEGRGFVALQRLWLSVLGAPEAAAGFGETLLDLRTAGPNRSGSSHPCGPESRRWTAEPPFFIATPGCLDLCARRPRFVPAGAGQRVLLRDACRVIRNLMPQRAPVAAEEMPLSSACRRDSHRADAAERLRSVRERLDAVVFGLSELESMRQRQQVLIRTALEKPGDREAQLSPEENILVLRRQLSLLRRGEAVLMGPLQELDLHINQLRLDGQTPSDQVDVDSRPSSGFYELSDGTSGSLSTSSHSVFSECLYSMTDTDGAPTSTDASREELADCEEFVQGLSDASSSSGVVCPSISSAHLPPPEAASSEVSTNSCSDPPAPNSNLIFRYPSPLRTNATQSPAFLQCGGRGRDENGADGLKAEMYPAFKSSSLKHLDGYIYSLLQRRTQPIRTSRPRTSISTDPTKSVLRQSSFCAKQVSGFEVLKGSEEKPSRSAEGISRSSPPKSQSEEQDDGNTTNKNNCRSSASPRIHIFKTTNSLKTKRSKGSLSHSGLLNGSKELGGSPLNSSLAGEIQPFRSTDQDLLLRSPPSVKTKSGSIKNLSKSVKKSRKKDAEGPVPERSFIMESTPTSKQGPKEGGKRHKVFSISSHHLSAKLCKVGSKNVKSAKVKTSLMSETSVLQSERRQEKSRHRSSSGRLQCLGDGSTAHTEAQSKSVLASSLEDQDKHTPLAPFRTQEAVLSHRHRGNRHRRSRQVHDQVNVVGKPKHNRPNYRRLHSGSENHHCTAKRHGGQLQREEGQSTSKCPAHQSGPCSRAAESDSEYSAECLSLFHSTIADTSEDENSDYTANRFGDSECSCGEAEESTTDTEEGAGALGGRSRRLVHFEAAGVGGQAPMKTLVRVKASYKLKKKILRFRSGSLKLMTTM</sequence>
<keyword evidence="8" id="KW-0732">Signal</keyword>
<evidence type="ECO:0000256" key="1">
    <source>
        <dbReference type="ARBA" id="ARBA00004496"/>
    </source>
</evidence>
<evidence type="ECO:0000256" key="6">
    <source>
        <dbReference type="ARBA" id="ARBA00023054"/>
    </source>
</evidence>
<reference evidence="9 10" key="1">
    <citation type="journal article" date="2007" name="Nature">
        <title>The medaka draft genome and insights into vertebrate genome evolution.</title>
        <authorList>
            <person name="Kasahara M."/>
            <person name="Naruse K."/>
            <person name="Sasaki S."/>
            <person name="Nakatani Y."/>
            <person name="Qu W."/>
            <person name="Ahsan B."/>
            <person name="Yamada T."/>
            <person name="Nagayasu Y."/>
            <person name="Doi K."/>
            <person name="Kasai Y."/>
            <person name="Jindo T."/>
            <person name="Kobayashi D."/>
            <person name="Shimada A."/>
            <person name="Toyoda A."/>
            <person name="Kuroki Y."/>
            <person name="Fujiyama A."/>
            <person name="Sasaki T."/>
            <person name="Shimizu A."/>
            <person name="Asakawa S."/>
            <person name="Shimizu N."/>
            <person name="Hashimoto S."/>
            <person name="Yang J."/>
            <person name="Lee Y."/>
            <person name="Matsushima K."/>
            <person name="Sugano S."/>
            <person name="Sakaizumi M."/>
            <person name="Narita T."/>
            <person name="Ohishi K."/>
            <person name="Haga S."/>
            <person name="Ohta F."/>
            <person name="Nomoto H."/>
            <person name="Nogata K."/>
            <person name="Morishita T."/>
            <person name="Endo T."/>
            <person name="Shin-I T."/>
            <person name="Takeda H."/>
            <person name="Morishita S."/>
            <person name="Kohara Y."/>
        </authorList>
    </citation>
    <scope>NUCLEOTIDE SEQUENCE [LARGE SCALE GENOMIC DNA]</scope>
    <source>
        <strain evidence="9 10">Hd-rR</strain>
    </source>
</reference>
<dbReference type="GeneTree" id="ENSGT00950000183181"/>
<evidence type="ECO:0000313" key="10">
    <source>
        <dbReference type="Proteomes" id="UP000001038"/>
    </source>
</evidence>
<dbReference type="STRING" id="8090.ENSORLP00000012735"/>
<dbReference type="RefSeq" id="XP_023807120.1">
    <property type="nucleotide sequence ID" value="XM_023951352.1"/>
</dbReference>
<dbReference type="OrthoDB" id="9448112at2759"/>
<dbReference type="PANTHER" id="PTHR15919:SF12">
    <property type="entry name" value="DAPPER HOMOLOG 1"/>
    <property type="match status" value="1"/>
</dbReference>
<dbReference type="Pfam" id="PF15268">
    <property type="entry name" value="Dapper"/>
    <property type="match status" value="2"/>
</dbReference>
<organism evidence="9 10">
    <name type="scientific">Oryzias latipes</name>
    <name type="common">Japanese rice fish</name>
    <name type="synonym">Japanese killifish</name>
    <dbReference type="NCBI Taxonomy" id="8090"/>
    <lineage>
        <taxon>Eukaryota</taxon>
        <taxon>Metazoa</taxon>
        <taxon>Chordata</taxon>
        <taxon>Craniata</taxon>
        <taxon>Vertebrata</taxon>
        <taxon>Euteleostomi</taxon>
        <taxon>Actinopterygii</taxon>
        <taxon>Neopterygii</taxon>
        <taxon>Teleostei</taxon>
        <taxon>Neoteleostei</taxon>
        <taxon>Acanthomorphata</taxon>
        <taxon>Ovalentaria</taxon>
        <taxon>Atherinomorphae</taxon>
        <taxon>Beloniformes</taxon>
        <taxon>Adrianichthyidae</taxon>
        <taxon>Oryziinae</taxon>
        <taxon>Oryzias</taxon>
    </lineage>
</organism>
<feature type="compositionally biased region" description="Polar residues" evidence="7">
    <location>
        <begin position="460"/>
        <end position="473"/>
    </location>
</feature>
<keyword evidence="10" id="KW-1185">Reference proteome</keyword>
<evidence type="ECO:0000256" key="2">
    <source>
        <dbReference type="ARBA" id="ARBA00010807"/>
    </source>
</evidence>